<dbReference type="Gene3D" id="1.10.3420.10">
    <property type="entry name" value="putative ntp pyrophosphohydrolase like domain"/>
    <property type="match status" value="1"/>
</dbReference>
<organism evidence="2 3">
    <name type="scientific">Deinococcus budaensis</name>
    <dbReference type="NCBI Taxonomy" id="1665626"/>
    <lineage>
        <taxon>Bacteria</taxon>
        <taxon>Thermotogati</taxon>
        <taxon>Deinococcota</taxon>
        <taxon>Deinococci</taxon>
        <taxon>Deinococcales</taxon>
        <taxon>Deinococcaceae</taxon>
        <taxon>Deinococcus</taxon>
    </lineage>
</organism>
<keyword evidence="3" id="KW-1185">Reference proteome</keyword>
<dbReference type="GO" id="GO:0016787">
    <property type="term" value="F:hydrolase activity"/>
    <property type="evidence" value="ECO:0007669"/>
    <property type="project" value="UniProtKB-KW"/>
</dbReference>
<accession>A0A7W8LR98</accession>
<dbReference type="InterPro" id="IPR023292">
    <property type="entry name" value="NTP_PyroPHydrolase-like_dom_sf"/>
</dbReference>
<sequence length="161" mass="16702">MSDAAQTNAARVTELHRAFGVPVPERPAVPGPDLLALRRTLIHEETAEVEAEFAALATRLGAGETVPPGDLAPLAHELADLLYVTYGALTTLGIDADAVFAEVHRANLSKLGGPKRADGKWLKPGGWQPADVRGVIEGQAVGSRPGEGGQGGPANPRPPDP</sequence>
<dbReference type="RefSeq" id="WP_184031094.1">
    <property type="nucleotide sequence ID" value="NZ_JACHFN010000014.1"/>
</dbReference>
<dbReference type="AlphaFoldDB" id="A0A7W8LR98"/>
<name>A0A7W8LR98_9DEIO</name>
<dbReference type="Proteomes" id="UP000525389">
    <property type="component" value="Unassembled WGS sequence"/>
</dbReference>
<gene>
    <name evidence="2" type="ORF">HNQ09_003114</name>
</gene>
<protein>
    <submittedName>
        <fullName evidence="2">Putative HAD superfamily Cof-like phosphohydrolase</fullName>
    </submittedName>
</protein>
<dbReference type="EMBL" id="JACHFN010000014">
    <property type="protein sequence ID" value="MBB5235656.1"/>
    <property type="molecule type" value="Genomic_DNA"/>
</dbReference>
<keyword evidence="2" id="KW-0378">Hydrolase</keyword>
<reference evidence="2 3" key="1">
    <citation type="submission" date="2020-08" db="EMBL/GenBank/DDBJ databases">
        <title>Genomic Encyclopedia of Type Strains, Phase IV (KMG-IV): sequencing the most valuable type-strain genomes for metagenomic binning, comparative biology and taxonomic classification.</title>
        <authorList>
            <person name="Goeker M."/>
        </authorList>
    </citation>
    <scope>NUCLEOTIDE SEQUENCE [LARGE SCALE GENOMIC DNA]</scope>
    <source>
        <strain evidence="2 3">DSM 101791</strain>
    </source>
</reference>
<dbReference type="SUPFAM" id="SSF101386">
    <property type="entry name" value="all-alpha NTP pyrophosphatases"/>
    <property type="match status" value="1"/>
</dbReference>
<dbReference type="InterPro" id="IPR021130">
    <property type="entry name" value="PRib-ATP_PPHydrolase-like"/>
</dbReference>
<evidence type="ECO:0000313" key="2">
    <source>
        <dbReference type="EMBL" id="MBB5235656.1"/>
    </source>
</evidence>
<comment type="caution">
    <text evidence="2">The sequence shown here is derived from an EMBL/GenBank/DDBJ whole genome shotgun (WGS) entry which is preliminary data.</text>
</comment>
<evidence type="ECO:0000313" key="3">
    <source>
        <dbReference type="Proteomes" id="UP000525389"/>
    </source>
</evidence>
<evidence type="ECO:0000256" key="1">
    <source>
        <dbReference type="SAM" id="MobiDB-lite"/>
    </source>
</evidence>
<dbReference type="Pfam" id="PF01503">
    <property type="entry name" value="PRA-PH"/>
    <property type="match status" value="1"/>
</dbReference>
<feature type="region of interest" description="Disordered" evidence="1">
    <location>
        <begin position="112"/>
        <end position="161"/>
    </location>
</feature>
<proteinExistence type="predicted"/>